<evidence type="ECO:0000256" key="7">
    <source>
        <dbReference type="ARBA" id="ARBA00023239"/>
    </source>
</evidence>
<dbReference type="InterPro" id="IPR020810">
    <property type="entry name" value="Enolase_C"/>
</dbReference>
<dbReference type="EC" id="4.2.1.11" evidence="4"/>
<dbReference type="InterPro" id="IPR036849">
    <property type="entry name" value="Enolase-like_C_sf"/>
</dbReference>
<dbReference type="GO" id="GO:0000287">
    <property type="term" value="F:magnesium ion binding"/>
    <property type="evidence" value="ECO:0007669"/>
    <property type="project" value="InterPro"/>
</dbReference>
<dbReference type="SMART" id="SM01192">
    <property type="entry name" value="Enolase_C"/>
    <property type="match status" value="1"/>
</dbReference>
<comment type="similarity">
    <text evidence="3">Belongs to the enolase family.</text>
</comment>
<protein>
    <recommendedName>
        <fullName evidence="4">phosphopyruvate hydratase</fullName>
        <ecNumber evidence="4">4.2.1.11</ecNumber>
    </recommendedName>
</protein>
<gene>
    <name evidence="9" type="ORF">LCGC14_3163350</name>
</gene>
<proteinExistence type="inferred from homology"/>
<reference evidence="9" key="1">
    <citation type="journal article" date="2015" name="Nature">
        <title>Complex archaea that bridge the gap between prokaryotes and eukaryotes.</title>
        <authorList>
            <person name="Spang A."/>
            <person name="Saw J.H."/>
            <person name="Jorgensen S.L."/>
            <person name="Zaremba-Niedzwiedzka K."/>
            <person name="Martijn J."/>
            <person name="Lind A.E."/>
            <person name="van Eijk R."/>
            <person name="Schleper C."/>
            <person name="Guy L."/>
            <person name="Ettema T.J."/>
        </authorList>
    </citation>
    <scope>NUCLEOTIDE SEQUENCE</scope>
</reference>
<evidence type="ECO:0000256" key="6">
    <source>
        <dbReference type="ARBA" id="ARBA00023152"/>
    </source>
</evidence>
<dbReference type="EMBL" id="LAZR01069984">
    <property type="protein sequence ID" value="KKK46626.1"/>
    <property type="molecule type" value="Genomic_DNA"/>
</dbReference>
<evidence type="ECO:0000313" key="9">
    <source>
        <dbReference type="EMBL" id="KKK46626.1"/>
    </source>
</evidence>
<comment type="caution">
    <text evidence="9">The sequence shown here is derived from an EMBL/GenBank/DDBJ whole genome shotgun (WGS) entry which is preliminary data.</text>
</comment>
<dbReference type="PROSITE" id="PS00164">
    <property type="entry name" value="ENOLASE"/>
    <property type="match status" value="1"/>
</dbReference>
<keyword evidence="7" id="KW-0456">Lyase</keyword>
<dbReference type="PANTHER" id="PTHR11902:SF1">
    <property type="entry name" value="ENOLASE"/>
    <property type="match status" value="1"/>
</dbReference>
<sequence length="268" mass="29646">MLVVLDNSPQRSELGANTILAVSYATARAAAVSRDVPLWQHLRDTYDVRGGVQPICYMNMVNGGAHAASNIVFQEYLVGIRTDSIEKAVDMGKCIYGALGKRVQKRIGRTKLSLGDEGGYALNWRDDMEPFEVLHETVEALGMTKNVVYGLDAAVGQISRTPEELTSQYQRLVEVFQLQYLEDPFGDDDFKNFTALHKTLGDDLYIIGDDLTVTQIERMEQAAQENAVNGVIIKPNQVGTVSETFAAVAYAKERGWHTVVSHRSGETE</sequence>
<dbReference type="SUPFAM" id="SSF51604">
    <property type="entry name" value="Enolase C-terminal domain-like"/>
    <property type="match status" value="1"/>
</dbReference>
<name>A0A0F8YEZ9_9ZZZZ</name>
<evidence type="ECO:0000256" key="5">
    <source>
        <dbReference type="ARBA" id="ARBA00022842"/>
    </source>
</evidence>
<comment type="cofactor">
    <cofactor evidence="1">
        <name>Mg(2+)</name>
        <dbReference type="ChEBI" id="CHEBI:18420"/>
    </cofactor>
</comment>
<keyword evidence="6" id="KW-0324">Glycolysis</keyword>
<evidence type="ECO:0000256" key="1">
    <source>
        <dbReference type="ARBA" id="ARBA00001946"/>
    </source>
</evidence>
<dbReference type="Pfam" id="PF03952">
    <property type="entry name" value="Enolase_N"/>
    <property type="match status" value="1"/>
</dbReference>
<feature type="domain" description="Enolase C-terminal TIM barrel" evidence="8">
    <location>
        <begin position="50"/>
        <end position="268"/>
    </location>
</feature>
<dbReference type="GO" id="GO:0006096">
    <property type="term" value="P:glycolytic process"/>
    <property type="evidence" value="ECO:0007669"/>
    <property type="project" value="UniProtKB-UniPathway"/>
</dbReference>
<evidence type="ECO:0000256" key="2">
    <source>
        <dbReference type="ARBA" id="ARBA00005031"/>
    </source>
</evidence>
<organism evidence="9">
    <name type="scientific">marine sediment metagenome</name>
    <dbReference type="NCBI Taxonomy" id="412755"/>
    <lineage>
        <taxon>unclassified sequences</taxon>
        <taxon>metagenomes</taxon>
        <taxon>ecological metagenomes</taxon>
    </lineage>
</organism>
<dbReference type="GO" id="GO:0004634">
    <property type="term" value="F:phosphopyruvate hydratase activity"/>
    <property type="evidence" value="ECO:0007669"/>
    <property type="project" value="UniProtKB-EC"/>
</dbReference>
<keyword evidence="5" id="KW-0460">Magnesium</keyword>
<evidence type="ECO:0000256" key="4">
    <source>
        <dbReference type="ARBA" id="ARBA00012058"/>
    </source>
</evidence>
<dbReference type="InterPro" id="IPR029017">
    <property type="entry name" value="Enolase-like_N"/>
</dbReference>
<dbReference type="PRINTS" id="PR00148">
    <property type="entry name" value="ENOLASE"/>
</dbReference>
<evidence type="ECO:0000259" key="8">
    <source>
        <dbReference type="SMART" id="SM01192"/>
    </source>
</evidence>
<feature type="non-terminal residue" evidence="9">
    <location>
        <position position="268"/>
    </location>
</feature>
<dbReference type="SUPFAM" id="SSF54826">
    <property type="entry name" value="Enolase N-terminal domain-like"/>
    <property type="match status" value="1"/>
</dbReference>
<dbReference type="AlphaFoldDB" id="A0A0F8YEZ9"/>
<dbReference type="InterPro" id="IPR020811">
    <property type="entry name" value="Enolase_N"/>
</dbReference>
<dbReference type="Gene3D" id="3.20.20.120">
    <property type="entry name" value="Enolase-like C-terminal domain"/>
    <property type="match status" value="1"/>
</dbReference>
<dbReference type="InterPro" id="IPR020809">
    <property type="entry name" value="Enolase_CS"/>
</dbReference>
<dbReference type="GO" id="GO:0000015">
    <property type="term" value="C:phosphopyruvate hydratase complex"/>
    <property type="evidence" value="ECO:0007669"/>
    <property type="project" value="InterPro"/>
</dbReference>
<dbReference type="PANTHER" id="PTHR11902">
    <property type="entry name" value="ENOLASE"/>
    <property type="match status" value="1"/>
</dbReference>
<accession>A0A0F8YEZ9</accession>
<dbReference type="InterPro" id="IPR000941">
    <property type="entry name" value="Enolase"/>
</dbReference>
<evidence type="ECO:0000256" key="3">
    <source>
        <dbReference type="ARBA" id="ARBA00009604"/>
    </source>
</evidence>
<dbReference type="Pfam" id="PF00113">
    <property type="entry name" value="Enolase_C"/>
    <property type="match status" value="2"/>
</dbReference>
<dbReference type="UniPathway" id="UPA00109">
    <property type="reaction ID" value="UER00187"/>
</dbReference>
<dbReference type="Gene3D" id="3.30.390.10">
    <property type="entry name" value="Enolase-like, N-terminal domain"/>
    <property type="match status" value="1"/>
</dbReference>
<comment type="pathway">
    <text evidence="2">Carbohydrate degradation; glycolysis; pyruvate from D-glyceraldehyde 3-phosphate: step 4/5.</text>
</comment>